<accession>A0ABU2UDB0</accession>
<dbReference type="Proteomes" id="UP001180489">
    <property type="component" value="Unassembled WGS sequence"/>
</dbReference>
<dbReference type="EMBL" id="JAVRFF010000003">
    <property type="protein sequence ID" value="MDT0471129.1"/>
    <property type="molecule type" value="Genomic_DNA"/>
</dbReference>
<keyword evidence="3" id="KW-1185">Reference proteome</keyword>
<reference evidence="2" key="1">
    <citation type="submission" date="2024-05" db="EMBL/GenBank/DDBJ databases">
        <title>30 novel species of actinomycetes from the DSMZ collection.</title>
        <authorList>
            <person name="Nouioui I."/>
        </authorList>
    </citation>
    <scope>NUCLEOTIDE SEQUENCE</scope>
    <source>
        <strain evidence="2">DSM 41014</strain>
    </source>
</reference>
<gene>
    <name evidence="2" type="ORF">RM863_03125</name>
</gene>
<dbReference type="Pfam" id="PF01161">
    <property type="entry name" value="PBP"/>
    <property type="match status" value="1"/>
</dbReference>
<evidence type="ECO:0000256" key="1">
    <source>
        <dbReference type="SAM" id="MobiDB-lite"/>
    </source>
</evidence>
<evidence type="ECO:0008006" key="4">
    <source>
        <dbReference type="Google" id="ProtNLM"/>
    </source>
</evidence>
<dbReference type="SUPFAM" id="SSF49777">
    <property type="entry name" value="PEBP-like"/>
    <property type="match status" value="1"/>
</dbReference>
<sequence>MAIDPALDGLAATPSPTEPGPRHPARQGPLGRLGYAGPVPIRPHGPHAYVFQRFALDRPIGLEARFTRDELVATITGDVVGRARPEGTYGNR</sequence>
<feature type="region of interest" description="Disordered" evidence="1">
    <location>
        <begin position="1"/>
        <end position="38"/>
    </location>
</feature>
<dbReference type="Gene3D" id="3.90.280.10">
    <property type="entry name" value="PEBP-like"/>
    <property type="match status" value="1"/>
</dbReference>
<comment type="caution">
    <text evidence="2">The sequence shown here is derived from an EMBL/GenBank/DDBJ whole genome shotgun (WGS) entry which is preliminary data.</text>
</comment>
<evidence type="ECO:0000313" key="2">
    <source>
        <dbReference type="EMBL" id="MDT0471129.1"/>
    </source>
</evidence>
<dbReference type="InterPro" id="IPR008914">
    <property type="entry name" value="PEBP"/>
</dbReference>
<proteinExistence type="predicted"/>
<protein>
    <recommendedName>
        <fullName evidence="4">YbhB/YbcL family Raf kinase inhibitor-like protein</fullName>
    </recommendedName>
</protein>
<evidence type="ECO:0000313" key="3">
    <source>
        <dbReference type="Proteomes" id="UP001180489"/>
    </source>
</evidence>
<name>A0ABU2UDB0_9ACTN</name>
<organism evidence="2 3">
    <name type="scientific">Streptomyces hintoniae</name>
    <dbReference type="NCBI Taxonomy" id="3075521"/>
    <lineage>
        <taxon>Bacteria</taxon>
        <taxon>Bacillati</taxon>
        <taxon>Actinomycetota</taxon>
        <taxon>Actinomycetes</taxon>
        <taxon>Kitasatosporales</taxon>
        <taxon>Streptomycetaceae</taxon>
        <taxon>Streptomyces</taxon>
    </lineage>
</organism>
<dbReference type="InterPro" id="IPR036610">
    <property type="entry name" value="PEBP-like_sf"/>
</dbReference>
<dbReference type="RefSeq" id="WP_311634021.1">
    <property type="nucleotide sequence ID" value="NZ_JAVRFF010000003.1"/>
</dbReference>